<dbReference type="EMBL" id="JAUSUU010000008">
    <property type="protein sequence ID" value="MDQ0336316.1"/>
    <property type="molecule type" value="Genomic_DNA"/>
</dbReference>
<comment type="caution">
    <text evidence="1">The sequence shown here is derived from an EMBL/GenBank/DDBJ whole genome shotgun (WGS) entry which is preliminary data.</text>
</comment>
<name>A0A9X0YL49_9FLAO</name>
<dbReference type="RefSeq" id="WP_057781698.1">
    <property type="nucleotide sequence ID" value="NZ_JAGGJQ010000008.1"/>
</dbReference>
<reference evidence="1" key="1">
    <citation type="submission" date="2021-03" db="EMBL/GenBank/DDBJ databases">
        <title>Genomic Encyclopedia of Type Strains, Phase IV (KMG-IV): sequencing the most valuable type-strain genomes for metagenomic binning, comparative biology and taxonomic classification.</title>
        <authorList>
            <person name="Goeker M."/>
        </authorList>
    </citation>
    <scope>NUCLEOTIDE SEQUENCE</scope>
    <source>
        <strain evidence="1">DSM 15523</strain>
        <strain evidence="2 4">DSM 16476</strain>
    </source>
</reference>
<dbReference type="EMBL" id="JAGGJQ010000008">
    <property type="protein sequence ID" value="MBP1840787.1"/>
    <property type="molecule type" value="Genomic_DNA"/>
</dbReference>
<accession>A0A9X0YL49</accession>
<protein>
    <recommendedName>
        <fullName evidence="5">DUF4252 domain-containing protein</fullName>
    </recommendedName>
</protein>
<proteinExistence type="predicted"/>
<gene>
    <name evidence="1" type="ORF">J2Z56_002718</name>
    <name evidence="2" type="ORF">J2Z57_002769</name>
</gene>
<dbReference type="Proteomes" id="UP001138672">
    <property type="component" value="Unassembled WGS sequence"/>
</dbReference>
<evidence type="ECO:0000313" key="4">
    <source>
        <dbReference type="Proteomes" id="UP001231587"/>
    </source>
</evidence>
<sequence>MNLSTTLVLLAFNLCLSGIFQEQLKPHQGFQQDIQSAVLDSGFYFINDTLGIQKTHIDTKASYFVHPKVAVHRNTIKKVKFTTIATKVFGKTQKQYGLLFTVNEAGRKDMTQASKMAFQNHQQLCLIIKNELIVVFYVNSKINDETFFIGIDTSKEKLKDLEQTIKAELKEK</sequence>
<evidence type="ECO:0000313" key="2">
    <source>
        <dbReference type="EMBL" id="MDQ0336316.1"/>
    </source>
</evidence>
<dbReference type="Proteomes" id="UP001231587">
    <property type="component" value="Unassembled WGS sequence"/>
</dbReference>
<dbReference type="AlphaFoldDB" id="A0A9X0YL49"/>
<evidence type="ECO:0008006" key="5">
    <source>
        <dbReference type="Google" id="ProtNLM"/>
    </source>
</evidence>
<evidence type="ECO:0000313" key="3">
    <source>
        <dbReference type="Proteomes" id="UP001138672"/>
    </source>
</evidence>
<keyword evidence="4" id="KW-1185">Reference proteome</keyword>
<organism evidence="1 3">
    <name type="scientific">Formosa algae</name>
    <dbReference type="NCBI Taxonomy" id="225843"/>
    <lineage>
        <taxon>Bacteria</taxon>
        <taxon>Pseudomonadati</taxon>
        <taxon>Bacteroidota</taxon>
        <taxon>Flavobacteriia</taxon>
        <taxon>Flavobacteriales</taxon>
        <taxon>Flavobacteriaceae</taxon>
        <taxon>Formosa</taxon>
    </lineage>
</organism>
<dbReference type="Gene3D" id="3.30.1360.200">
    <property type="match status" value="1"/>
</dbReference>
<evidence type="ECO:0000313" key="1">
    <source>
        <dbReference type="EMBL" id="MBP1840787.1"/>
    </source>
</evidence>